<keyword evidence="2" id="KW-1185">Reference proteome</keyword>
<gene>
    <name evidence="1" type="ORF">CH341_25510</name>
</gene>
<proteinExistence type="predicted"/>
<organism evidence="1 2">
    <name type="scientific">Rhodoplanes roseus</name>
    <dbReference type="NCBI Taxonomy" id="29409"/>
    <lineage>
        <taxon>Bacteria</taxon>
        <taxon>Pseudomonadati</taxon>
        <taxon>Pseudomonadota</taxon>
        <taxon>Alphaproteobacteria</taxon>
        <taxon>Hyphomicrobiales</taxon>
        <taxon>Nitrobacteraceae</taxon>
        <taxon>Rhodoplanes</taxon>
    </lineage>
</organism>
<sequence length="127" mass="13631">MALDRASPHLPRPALIDSYGDGGFRLGNLSHRGAIVCLPDGVWAAALTAPDQIGDAELTLVLGSTPAVEHLLIGTGAQPWTIPESLRTRLRENGIVTESMTTGAAVRTWNMLLVERRRVGAILLPMR</sequence>
<comment type="caution">
    <text evidence="1">The sequence shown here is derived from an EMBL/GenBank/DDBJ whole genome shotgun (WGS) entry which is preliminary data.</text>
</comment>
<evidence type="ECO:0008006" key="3">
    <source>
        <dbReference type="Google" id="ProtNLM"/>
    </source>
</evidence>
<dbReference type="Proteomes" id="UP000249130">
    <property type="component" value="Unassembled WGS sequence"/>
</dbReference>
<dbReference type="EMBL" id="NPEX01000278">
    <property type="protein sequence ID" value="RAI39599.1"/>
    <property type="molecule type" value="Genomic_DNA"/>
</dbReference>
<dbReference type="OrthoDB" id="7351393at2"/>
<dbReference type="CDD" id="cd00248">
    <property type="entry name" value="Mth938-like"/>
    <property type="match status" value="1"/>
</dbReference>
<dbReference type="AlphaFoldDB" id="A0A327KLF1"/>
<dbReference type="SUPFAM" id="SSF64076">
    <property type="entry name" value="MTH938-like"/>
    <property type="match status" value="1"/>
</dbReference>
<dbReference type="InterPro" id="IPR036748">
    <property type="entry name" value="MTH938-like_sf"/>
</dbReference>
<dbReference type="PANTHER" id="PTHR21192">
    <property type="entry name" value="NUCLEAR PROTEIN E3-3"/>
    <property type="match status" value="1"/>
</dbReference>
<dbReference type="Pfam" id="PF04430">
    <property type="entry name" value="DUF498"/>
    <property type="match status" value="1"/>
</dbReference>
<accession>A0A327KLF1</accession>
<protein>
    <recommendedName>
        <fullName evidence="3">Mth938-like domain-containing protein</fullName>
    </recommendedName>
</protein>
<evidence type="ECO:0000313" key="2">
    <source>
        <dbReference type="Proteomes" id="UP000249130"/>
    </source>
</evidence>
<dbReference type="PANTHER" id="PTHR21192:SF2">
    <property type="entry name" value="NADH DEHYDROGENASE [UBIQUINONE] 1 ALPHA SUBCOMPLEX ASSEMBLY FACTOR 3"/>
    <property type="match status" value="1"/>
</dbReference>
<evidence type="ECO:0000313" key="1">
    <source>
        <dbReference type="EMBL" id="RAI39599.1"/>
    </source>
</evidence>
<name>A0A327KLF1_9BRAD</name>
<dbReference type="InterPro" id="IPR007523">
    <property type="entry name" value="NDUFAF3/AAMDC"/>
</dbReference>
<dbReference type="RefSeq" id="WP_111421815.1">
    <property type="nucleotide sequence ID" value="NZ_NPEX01000278.1"/>
</dbReference>
<reference evidence="1 2" key="1">
    <citation type="submission" date="2017-07" db="EMBL/GenBank/DDBJ databases">
        <title>Draft Genome Sequences of Select Purple Nonsulfur Bacteria.</title>
        <authorList>
            <person name="Lasarre B."/>
            <person name="Mckinlay J.B."/>
        </authorList>
    </citation>
    <scope>NUCLEOTIDE SEQUENCE [LARGE SCALE GENOMIC DNA]</scope>
    <source>
        <strain evidence="1 2">DSM 5909</strain>
    </source>
</reference>
<dbReference type="Gene3D" id="3.40.1230.10">
    <property type="entry name" value="MTH938-like"/>
    <property type="match status" value="1"/>
</dbReference>